<dbReference type="STRING" id="1293036.GCA_001315825_01590"/>
<feature type="domain" description="SpoVT-AbrB" evidence="1">
    <location>
        <begin position="8"/>
        <end position="54"/>
    </location>
</feature>
<dbReference type="GO" id="GO:0003677">
    <property type="term" value="F:DNA binding"/>
    <property type="evidence" value="ECO:0007669"/>
    <property type="project" value="InterPro"/>
</dbReference>
<proteinExistence type="predicted"/>
<evidence type="ECO:0000259" key="1">
    <source>
        <dbReference type="SMART" id="SM00966"/>
    </source>
</evidence>
<gene>
    <name evidence="2" type="ORF">DFR87_04935</name>
</gene>
<evidence type="ECO:0000313" key="3">
    <source>
        <dbReference type="Proteomes" id="UP000247586"/>
    </source>
</evidence>
<dbReference type="RefSeq" id="WP_054836675.1">
    <property type="nucleotide sequence ID" value="NZ_BBBA01000008.1"/>
</dbReference>
<dbReference type="OrthoDB" id="40991at2157"/>
<keyword evidence="3" id="KW-1185">Reference proteome</keyword>
<reference evidence="2" key="1">
    <citation type="submission" date="2018-05" db="EMBL/GenBank/DDBJ databases">
        <title>Complete Genome Sequences of Extremely Thermoacidophilic, Metal-Mobilizing Type-Strain Members of the Archaeal Family Sulfolobaceae: Acidianus brierleyi DSM-1651T, Acidianus sulfidivorans DSM-18786T, Metallosphaera hakonensis DSM-7519T, and Metallosphaera prunae DSM-10039T.</title>
        <authorList>
            <person name="Counts J.A."/>
            <person name="Kelly R.M."/>
        </authorList>
    </citation>
    <scope>NUCLEOTIDE SEQUENCE [LARGE SCALE GENOMIC DNA]</scope>
    <source>
        <strain evidence="2">HO1-1</strain>
    </source>
</reference>
<protein>
    <submittedName>
        <fullName evidence="2">AbrB family transcriptional regulator</fullName>
    </submittedName>
</protein>
<name>A0A2U9IT69_9CREN</name>
<dbReference type="KEGG" id="mhk:DFR87_04935"/>
<dbReference type="SMART" id="SM00966">
    <property type="entry name" value="SpoVT_AbrB"/>
    <property type="match status" value="1"/>
</dbReference>
<dbReference type="EMBL" id="CP029287">
    <property type="protein sequence ID" value="AWR99152.1"/>
    <property type="molecule type" value="Genomic_DNA"/>
</dbReference>
<accession>A0A2U9IT69</accession>
<dbReference type="Pfam" id="PF04014">
    <property type="entry name" value="MazE_antitoxin"/>
    <property type="match status" value="1"/>
</dbReference>
<dbReference type="InterPro" id="IPR007159">
    <property type="entry name" value="SpoVT-AbrB_dom"/>
</dbReference>
<dbReference type="GeneID" id="36834663"/>
<organism evidence="2 3">
    <name type="scientific">Metallosphaera hakonensis JCM 8857 = DSM 7519</name>
    <dbReference type="NCBI Taxonomy" id="1293036"/>
    <lineage>
        <taxon>Archaea</taxon>
        <taxon>Thermoproteota</taxon>
        <taxon>Thermoprotei</taxon>
        <taxon>Sulfolobales</taxon>
        <taxon>Sulfolobaceae</taxon>
        <taxon>Metallosphaera</taxon>
    </lineage>
</organism>
<evidence type="ECO:0000313" key="2">
    <source>
        <dbReference type="EMBL" id="AWR99152.1"/>
    </source>
</evidence>
<dbReference type="Proteomes" id="UP000247586">
    <property type="component" value="Chromosome"/>
</dbReference>
<sequence length="308" mass="35504">MSVRRLQKIKGGSYIISLPSDWVRKMGLDVKAGLKVYEVYDGLKIRPPIKPNAEKAIELTDLDTTKYLIITYYMQGLDKIVVKSKSVIPLDVKKELRELQLQCYGLEVESETFDSISFKVNVALNNNITDSMKQFISKIGTLLNDTELLLENFNEEMRDDLLARISILNKDYRVLIRMIAVGVQRDDDINFNIYPKDLILFAVVMRDLGRFVTHLMLFLKEVKIEQSRAIISSFKLLREIFMLAVEMFISEDLSSMPRIREGFRLLERDAPKNEAGKELVRMGSYCVAIMDDAVNKSVRLYDFNFKGS</sequence>
<dbReference type="AlphaFoldDB" id="A0A2U9IT69"/>